<dbReference type="SMART" id="SM00382">
    <property type="entry name" value="AAA"/>
    <property type="match status" value="2"/>
</dbReference>
<dbReference type="PANTHER" id="PTHR43790">
    <property type="entry name" value="CARBOHYDRATE TRANSPORT ATP-BINDING PROTEIN MG119-RELATED"/>
    <property type="match status" value="1"/>
</dbReference>
<dbReference type="SUPFAM" id="SSF52540">
    <property type="entry name" value="P-loop containing nucleoside triphosphate hydrolases"/>
    <property type="match status" value="2"/>
</dbReference>
<dbReference type="PANTHER" id="PTHR43790:SF3">
    <property type="entry name" value="D-ALLOSE IMPORT ATP-BINDING PROTEIN ALSA-RELATED"/>
    <property type="match status" value="1"/>
</dbReference>
<keyword evidence="4" id="KW-1003">Cell membrane</keyword>
<dbReference type="InterPro" id="IPR027417">
    <property type="entry name" value="P-loop_NTPase"/>
</dbReference>
<dbReference type="InterPro" id="IPR050107">
    <property type="entry name" value="ABC_carbohydrate_import_ATPase"/>
</dbReference>
<dbReference type="InterPro" id="IPR003593">
    <property type="entry name" value="AAA+_ATPase"/>
</dbReference>
<reference evidence="12" key="1">
    <citation type="submission" date="2019-12" db="EMBL/GenBank/DDBJ databases">
        <authorList>
            <person name="zhang j."/>
            <person name="sun C.M."/>
        </authorList>
    </citation>
    <scope>NUCLEOTIDE SEQUENCE</scope>
    <source>
        <strain evidence="12">NS-1</strain>
    </source>
</reference>
<keyword evidence="7" id="KW-0547">Nucleotide-binding</keyword>
<comment type="subcellular location">
    <subcellularLocation>
        <location evidence="2">Cell inner membrane</location>
    </subcellularLocation>
    <subcellularLocation>
        <location evidence="1">Cell membrane</location>
        <topology evidence="1">Peripheral membrane protein</topology>
    </subcellularLocation>
</comment>
<dbReference type="PROSITE" id="PS50893">
    <property type="entry name" value="ABC_TRANSPORTER_2"/>
    <property type="match status" value="2"/>
</dbReference>
<name>A0A8A7KQL2_9FIRM</name>
<evidence type="ECO:0000256" key="4">
    <source>
        <dbReference type="ARBA" id="ARBA00022475"/>
    </source>
</evidence>
<dbReference type="KEGG" id="ifn:GM661_17510"/>
<accession>A0A8A7KQL2</accession>
<feature type="domain" description="ABC transporter" evidence="11">
    <location>
        <begin position="1"/>
        <end position="234"/>
    </location>
</feature>
<dbReference type="InterPro" id="IPR017871">
    <property type="entry name" value="ABC_transporter-like_CS"/>
</dbReference>
<dbReference type="FunFam" id="3.40.50.300:FF:000126">
    <property type="entry name" value="Galactose/methyl galactoside import ATP-binding protein MglA"/>
    <property type="match status" value="1"/>
</dbReference>
<sequence>MKNITKQFPGVLALDNVDLEVKKGEIHVLLGENGAGKSTLMKVLTGAYQKSSGKIFLNGKEINLENPRHAMDLGISMIYQEFNLAPHLTVQENIFLGRESSSNILLDDKEMYRQTRKILDRLNVNISPKEKVKNLSVAYQQMVEIAKAVSINAQVIIMDEPTAALTAEEKNILFDIIRQLKSEGRSIIYISHLLEEIKQVGDQVTILRDGRKIDTVAASTDPDRLIELMVGREIKELYPKRNVKIGSEKLRVENLSRRNVISKVSFSVREGEILGIAGLVGSGRTEILRAIFGVDPITTGKIYVDNKEVKINSPKDAIEYGIGLVPESRKEQGLALDLAVDENISLSTLDNYIRHGLIYKQEERRIAAKYKDELKIKTPSLNQKVKFLSGGNQQKVVISKWLCSKSEILFFDEPTRGIDVGAKREIFKVMNMLAEQGTAIIMVSSYLPEILAMSDRIVVMSNGVMTGEIDGSEATQEKIMKYATRNMS</sequence>
<protein>
    <submittedName>
        <fullName evidence="12">ATP-binding cassette domain-containing protein</fullName>
    </submittedName>
</protein>
<dbReference type="CDD" id="cd03216">
    <property type="entry name" value="ABC_Carb_Monos_I"/>
    <property type="match status" value="1"/>
</dbReference>
<gene>
    <name evidence="12" type="ORF">GM661_17510</name>
</gene>
<dbReference type="GO" id="GO:0005886">
    <property type="term" value="C:plasma membrane"/>
    <property type="evidence" value="ECO:0007669"/>
    <property type="project" value="UniProtKB-SubCell"/>
</dbReference>
<dbReference type="EMBL" id="CP046640">
    <property type="protein sequence ID" value="QTM00093.1"/>
    <property type="molecule type" value="Genomic_DNA"/>
</dbReference>
<evidence type="ECO:0000256" key="6">
    <source>
        <dbReference type="ARBA" id="ARBA00022737"/>
    </source>
</evidence>
<organism evidence="12 13">
    <name type="scientific">Iocasia fonsfrigidae</name>
    <dbReference type="NCBI Taxonomy" id="2682810"/>
    <lineage>
        <taxon>Bacteria</taxon>
        <taxon>Bacillati</taxon>
        <taxon>Bacillota</taxon>
        <taxon>Clostridia</taxon>
        <taxon>Halanaerobiales</taxon>
        <taxon>Halanaerobiaceae</taxon>
        <taxon>Iocasia</taxon>
    </lineage>
</organism>
<dbReference type="FunFam" id="3.40.50.300:FF:000127">
    <property type="entry name" value="Ribose import ATP-binding protein RbsA"/>
    <property type="match status" value="1"/>
</dbReference>
<keyword evidence="9" id="KW-1278">Translocase</keyword>
<evidence type="ECO:0000256" key="7">
    <source>
        <dbReference type="ARBA" id="ARBA00022741"/>
    </source>
</evidence>
<keyword evidence="8 12" id="KW-0067">ATP-binding</keyword>
<keyword evidence="13" id="KW-1185">Reference proteome</keyword>
<evidence type="ECO:0000259" key="11">
    <source>
        <dbReference type="PROSITE" id="PS50893"/>
    </source>
</evidence>
<evidence type="ECO:0000256" key="1">
    <source>
        <dbReference type="ARBA" id="ARBA00004202"/>
    </source>
</evidence>
<evidence type="ECO:0000256" key="3">
    <source>
        <dbReference type="ARBA" id="ARBA00022448"/>
    </source>
</evidence>
<dbReference type="InterPro" id="IPR003439">
    <property type="entry name" value="ABC_transporter-like_ATP-bd"/>
</dbReference>
<keyword evidence="10" id="KW-0472">Membrane</keyword>
<dbReference type="PROSITE" id="PS00211">
    <property type="entry name" value="ABC_TRANSPORTER_1"/>
    <property type="match status" value="1"/>
</dbReference>
<proteinExistence type="predicted"/>
<evidence type="ECO:0000313" key="13">
    <source>
        <dbReference type="Proteomes" id="UP000665020"/>
    </source>
</evidence>
<keyword evidence="6" id="KW-0677">Repeat</keyword>
<evidence type="ECO:0000256" key="8">
    <source>
        <dbReference type="ARBA" id="ARBA00022840"/>
    </source>
</evidence>
<evidence type="ECO:0000256" key="9">
    <source>
        <dbReference type="ARBA" id="ARBA00022967"/>
    </source>
</evidence>
<evidence type="ECO:0000256" key="10">
    <source>
        <dbReference type="ARBA" id="ARBA00023136"/>
    </source>
</evidence>
<dbReference type="GO" id="GO:0005524">
    <property type="term" value="F:ATP binding"/>
    <property type="evidence" value="ECO:0007669"/>
    <property type="project" value="UniProtKB-KW"/>
</dbReference>
<dbReference type="GO" id="GO:0015749">
    <property type="term" value="P:monosaccharide transmembrane transport"/>
    <property type="evidence" value="ECO:0007669"/>
    <property type="project" value="UniProtKB-ARBA"/>
</dbReference>
<dbReference type="Proteomes" id="UP000665020">
    <property type="component" value="Chromosome"/>
</dbReference>
<evidence type="ECO:0000256" key="2">
    <source>
        <dbReference type="ARBA" id="ARBA00004533"/>
    </source>
</evidence>
<dbReference type="AlphaFoldDB" id="A0A8A7KQL2"/>
<evidence type="ECO:0000313" key="12">
    <source>
        <dbReference type="EMBL" id="QTM00093.1"/>
    </source>
</evidence>
<dbReference type="Pfam" id="PF00005">
    <property type="entry name" value="ABC_tran"/>
    <property type="match status" value="2"/>
</dbReference>
<dbReference type="CDD" id="cd03215">
    <property type="entry name" value="ABC_Carb_Monos_II"/>
    <property type="match status" value="1"/>
</dbReference>
<dbReference type="GO" id="GO:0016887">
    <property type="term" value="F:ATP hydrolysis activity"/>
    <property type="evidence" value="ECO:0007669"/>
    <property type="project" value="InterPro"/>
</dbReference>
<dbReference type="Gene3D" id="3.40.50.300">
    <property type="entry name" value="P-loop containing nucleotide triphosphate hydrolases"/>
    <property type="match status" value="2"/>
</dbReference>
<evidence type="ECO:0000256" key="5">
    <source>
        <dbReference type="ARBA" id="ARBA00022597"/>
    </source>
</evidence>
<feature type="domain" description="ABC transporter" evidence="11">
    <location>
        <begin position="245"/>
        <end position="487"/>
    </location>
</feature>
<keyword evidence="5" id="KW-0762">Sugar transport</keyword>
<keyword evidence="3" id="KW-0813">Transport</keyword>